<organism evidence="1 2">
    <name type="scientific">Channa argus</name>
    <name type="common">Northern snakehead</name>
    <name type="synonym">Ophicephalus argus</name>
    <dbReference type="NCBI Taxonomy" id="215402"/>
    <lineage>
        <taxon>Eukaryota</taxon>
        <taxon>Metazoa</taxon>
        <taxon>Chordata</taxon>
        <taxon>Craniata</taxon>
        <taxon>Vertebrata</taxon>
        <taxon>Euteleostomi</taxon>
        <taxon>Actinopterygii</taxon>
        <taxon>Neopterygii</taxon>
        <taxon>Teleostei</taxon>
        <taxon>Neoteleostei</taxon>
        <taxon>Acanthomorphata</taxon>
        <taxon>Anabantaria</taxon>
        <taxon>Anabantiformes</taxon>
        <taxon>Channoidei</taxon>
        <taxon>Channidae</taxon>
        <taxon>Channa</taxon>
    </lineage>
</organism>
<name>A0A6G1QXJ7_CHAAH</name>
<accession>A0A6G1QXJ7</accession>
<reference evidence="2" key="2">
    <citation type="submission" date="2019-02" db="EMBL/GenBank/DDBJ databases">
        <title>Opniocepnalus argus Var Kimnra genome.</title>
        <authorList>
            <person name="Zhou C."/>
            <person name="Xiao S."/>
        </authorList>
    </citation>
    <scope>NUCLEOTIDE SEQUENCE [LARGE SCALE GENOMIC DNA]</scope>
</reference>
<reference evidence="1 2" key="1">
    <citation type="submission" date="2019-02" db="EMBL/GenBank/DDBJ databases">
        <title>Opniocepnalus argus genome.</title>
        <authorList>
            <person name="Zhou C."/>
            <person name="Xiao S."/>
        </authorList>
    </citation>
    <scope>NUCLEOTIDE SEQUENCE [LARGE SCALE GENOMIC DNA]</scope>
    <source>
        <strain evidence="1">OARG1902GOOAL</strain>
        <tissue evidence="1">Muscle</tissue>
    </source>
</reference>
<protein>
    <submittedName>
        <fullName evidence="1">Uncharacterized protein</fullName>
    </submittedName>
</protein>
<dbReference type="EMBL" id="CM015712">
    <property type="protein sequence ID" value="KAF3707207.1"/>
    <property type="molecule type" value="Genomic_DNA"/>
</dbReference>
<evidence type="ECO:0000313" key="2">
    <source>
        <dbReference type="Proteomes" id="UP000503349"/>
    </source>
</evidence>
<keyword evidence="2" id="KW-1185">Reference proteome</keyword>
<sequence length="56" mass="6394">MSHAKDTLEVWDVRRPLQNVDSESLKPSCRFRAIVLLHHPASSERQLADSHTDSIL</sequence>
<dbReference type="Proteomes" id="UP000503349">
    <property type="component" value="Chromosome 1"/>
</dbReference>
<proteinExistence type="predicted"/>
<evidence type="ECO:0000313" key="1">
    <source>
        <dbReference type="EMBL" id="KAF3707207.1"/>
    </source>
</evidence>
<gene>
    <name evidence="1" type="ORF">EXN66_Car000380</name>
</gene>
<dbReference type="AlphaFoldDB" id="A0A6G1QXJ7"/>